<reference evidence="1" key="2">
    <citation type="journal article" date="2015" name="Data Brief">
        <title>Shoot transcriptome of the giant reed, Arundo donax.</title>
        <authorList>
            <person name="Barrero R.A."/>
            <person name="Guerrero F.D."/>
            <person name="Moolhuijzen P."/>
            <person name="Goolsby J.A."/>
            <person name="Tidwell J."/>
            <person name="Bellgard S.E."/>
            <person name="Bellgard M.I."/>
        </authorList>
    </citation>
    <scope>NUCLEOTIDE SEQUENCE</scope>
    <source>
        <tissue evidence="1">Shoot tissue taken approximately 20 cm above the soil surface</tissue>
    </source>
</reference>
<organism evidence="1">
    <name type="scientific">Arundo donax</name>
    <name type="common">Giant reed</name>
    <name type="synonym">Donax arundinaceus</name>
    <dbReference type="NCBI Taxonomy" id="35708"/>
    <lineage>
        <taxon>Eukaryota</taxon>
        <taxon>Viridiplantae</taxon>
        <taxon>Streptophyta</taxon>
        <taxon>Embryophyta</taxon>
        <taxon>Tracheophyta</taxon>
        <taxon>Spermatophyta</taxon>
        <taxon>Magnoliopsida</taxon>
        <taxon>Liliopsida</taxon>
        <taxon>Poales</taxon>
        <taxon>Poaceae</taxon>
        <taxon>PACMAD clade</taxon>
        <taxon>Arundinoideae</taxon>
        <taxon>Arundineae</taxon>
        <taxon>Arundo</taxon>
    </lineage>
</organism>
<protein>
    <submittedName>
        <fullName evidence="1">Uncharacterized protein</fullName>
    </submittedName>
</protein>
<reference evidence="1" key="1">
    <citation type="submission" date="2014-09" db="EMBL/GenBank/DDBJ databases">
        <authorList>
            <person name="Magalhaes I.L.F."/>
            <person name="Oliveira U."/>
            <person name="Santos F.R."/>
            <person name="Vidigal T.H.D.A."/>
            <person name="Brescovit A.D."/>
            <person name="Santos A.J."/>
        </authorList>
    </citation>
    <scope>NUCLEOTIDE SEQUENCE</scope>
    <source>
        <tissue evidence="1">Shoot tissue taken approximately 20 cm above the soil surface</tissue>
    </source>
</reference>
<accession>A0A0A9E4B9</accession>
<name>A0A0A9E4B9_ARUDO</name>
<sequence length="42" mass="4797">MSTNSNGCFFIALSIFLTTLERKITIFVYSFELHDFCSAKIS</sequence>
<dbReference type="EMBL" id="GBRH01205165">
    <property type="protein sequence ID" value="JAD92730.1"/>
    <property type="molecule type" value="Transcribed_RNA"/>
</dbReference>
<proteinExistence type="predicted"/>
<evidence type="ECO:0000313" key="1">
    <source>
        <dbReference type="EMBL" id="JAD92730.1"/>
    </source>
</evidence>
<dbReference type="AlphaFoldDB" id="A0A0A9E4B9"/>